<keyword evidence="10" id="KW-0464">Manganese</keyword>
<dbReference type="PANTHER" id="PTHR22748:SF26">
    <property type="entry name" value="ENDONUCLEASE_EXONUCLEASE_PHOSPHATASE DOMAIN-CONTAINING PROTEIN"/>
    <property type="match status" value="1"/>
</dbReference>
<feature type="site" description="Transition state stabilizer" evidence="11">
    <location>
        <position position="139"/>
    </location>
</feature>
<dbReference type="EC" id="3.1.11.2" evidence="3"/>
<dbReference type="AlphaFoldDB" id="A0A8B9RPM4"/>
<dbReference type="GO" id="GO:0006284">
    <property type="term" value="P:base-excision repair"/>
    <property type="evidence" value="ECO:0007669"/>
    <property type="project" value="TreeGrafter"/>
</dbReference>
<evidence type="ECO:0000256" key="7">
    <source>
        <dbReference type="ARBA" id="ARBA00022842"/>
    </source>
</evidence>
<evidence type="ECO:0000259" key="12">
    <source>
        <dbReference type="Pfam" id="PF03372"/>
    </source>
</evidence>
<dbReference type="Gene3D" id="3.60.10.10">
    <property type="entry name" value="Endonuclease/exonuclease/phosphatase"/>
    <property type="match status" value="1"/>
</dbReference>
<keyword evidence="5" id="KW-0227">DNA damage</keyword>
<evidence type="ECO:0000256" key="3">
    <source>
        <dbReference type="ARBA" id="ARBA00012115"/>
    </source>
</evidence>
<sequence length="237" mass="27230">MLNFLSWNVNGLKNKIHDVKEELRHLDPDVVFLQETRISESNSKMLNDSTYQCFLAPYSSRCRGVAVLVKRAKIHKDSEPKVDSDDNRCYILVNINICGEKYNLVSVYNAKGDTRLLSNLSGILKNRNDGVLVIGGDFNTALNPEIDCNNFQRKDKKSNENLQKFIKILKLKDTWRVKNPTEKKYTYVVQSRIDYLFVPETDAVSINECEIKNSRISNHNPVSLTLSLNFFFFGVNV</sequence>
<evidence type="ECO:0000256" key="2">
    <source>
        <dbReference type="ARBA" id="ARBA00007092"/>
    </source>
</evidence>
<evidence type="ECO:0000313" key="14">
    <source>
        <dbReference type="Proteomes" id="UP000694621"/>
    </source>
</evidence>
<name>A0A8B9RPM4_ASTMX</name>
<feature type="site" description="Interaction with DNA substrate" evidence="11">
    <location>
        <position position="219"/>
    </location>
</feature>
<comment type="cofactor">
    <cofactor evidence="10">
        <name>Mg(2+)</name>
        <dbReference type="ChEBI" id="CHEBI:18420"/>
    </cofactor>
    <cofactor evidence="10">
        <name>Mn(2+)</name>
        <dbReference type="ChEBI" id="CHEBI:29035"/>
    </cofactor>
    <text evidence="10">Probably binds two magnesium or manganese ions per subunit.</text>
</comment>
<evidence type="ECO:0000256" key="5">
    <source>
        <dbReference type="ARBA" id="ARBA00022763"/>
    </source>
</evidence>
<keyword evidence="8" id="KW-0234">DNA repair</keyword>
<dbReference type="InterPro" id="IPR005135">
    <property type="entry name" value="Endo/exonuclease/phosphatase"/>
</dbReference>
<dbReference type="CDD" id="cd09076">
    <property type="entry name" value="L1-EN"/>
    <property type="match status" value="1"/>
</dbReference>
<feature type="binding site" evidence="10">
    <location>
        <position position="137"/>
    </location>
    <ligand>
        <name>Mg(2+)</name>
        <dbReference type="ChEBI" id="CHEBI:18420"/>
        <label>1</label>
    </ligand>
</feature>
<dbReference type="GO" id="GO:0008311">
    <property type="term" value="F:double-stranded DNA 3'-5' DNA exonuclease activity"/>
    <property type="evidence" value="ECO:0007669"/>
    <property type="project" value="UniProtKB-EC"/>
</dbReference>
<feature type="site" description="Important for catalytic activity" evidence="11">
    <location>
        <position position="194"/>
    </location>
</feature>
<accession>A0A8B9RPM4</accession>
<dbReference type="InterPro" id="IPR004808">
    <property type="entry name" value="AP_endonuc_1"/>
</dbReference>
<feature type="binding site" evidence="10">
    <location>
        <position position="8"/>
    </location>
    <ligand>
        <name>Mg(2+)</name>
        <dbReference type="ChEBI" id="CHEBI:18420"/>
        <label>1</label>
    </ligand>
</feature>
<evidence type="ECO:0000313" key="13">
    <source>
        <dbReference type="Ensembl" id="ENSAMXP00005057685.1"/>
    </source>
</evidence>
<comment type="similarity">
    <text evidence="2">Belongs to the DNA repair enzymes AP/ExoA family.</text>
</comment>
<organism evidence="13 14">
    <name type="scientific">Astyanax mexicanus</name>
    <name type="common">Blind cave fish</name>
    <name type="synonym">Astyanax fasciatus mexicanus</name>
    <dbReference type="NCBI Taxonomy" id="7994"/>
    <lineage>
        <taxon>Eukaryota</taxon>
        <taxon>Metazoa</taxon>
        <taxon>Chordata</taxon>
        <taxon>Craniata</taxon>
        <taxon>Vertebrata</taxon>
        <taxon>Euteleostomi</taxon>
        <taxon>Actinopterygii</taxon>
        <taxon>Neopterygii</taxon>
        <taxon>Teleostei</taxon>
        <taxon>Ostariophysi</taxon>
        <taxon>Characiformes</taxon>
        <taxon>Characoidei</taxon>
        <taxon>Acestrorhamphidae</taxon>
        <taxon>Acestrorhamphinae</taxon>
        <taxon>Astyanax</taxon>
    </lineage>
</organism>
<evidence type="ECO:0000256" key="9">
    <source>
        <dbReference type="PIRSR" id="PIRSR604808-1"/>
    </source>
</evidence>
<reference evidence="13" key="1">
    <citation type="submission" date="2025-08" db="UniProtKB">
        <authorList>
            <consortium name="Ensembl"/>
        </authorList>
    </citation>
    <scope>IDENTIFICATION</scope>
</reference>
<dbReference type="GO" id="GO:0008081">
    <property type="term" value="F:phosphoric diester hydrolase activity"/>
    <property type="evidence" value="ECO:0007669"/>
    <property type="project" value="TreeGrafter"/>
</dbReference>
<evidence type="ECO:0000256" key="10">
    <source>
        <dbReference type="PIRSR" id="PIRSR604808-2"/>
    </source>
</evidence>
<dbReference type="SUPFAM" id="SSF56219">
    <property type="entry name" value="DNase I-like"/>
    <property type="match status" value="1"/>
</dbReference>
<feature type="active site" description="Proton donor/acceptor" evidence="9">
    <location>
        <position position="137"/>
    </location>
</feature>
<evidence type="ECO:0000256" key="8">
    <source>
        <dbReference type="ARBA" id="ARBA00023204"/>
    </source>
</evidence>
<dbReference type="Ensembl" id="ENSAMXT00005062320.1">
    <property type="protein sequence ID" value="ENSAMXP00005057685.1"/>
    <property type="gene ID" value="ENSAMXG00005025451.1"/>
</dbReference>
<feature type="binding site" evidence="10">
    <location>
        <position position="35"/>
    </location>
    <ligand>
        <name>Mg(2+)</name>
        <dbReference type="ChEBI" id="CHEBI:18420"/>
        <label>1</label>
    </ligand>
</feature>
<dbReference type="PANTHER" id="PTHR22748">
    <property type="entry name" value="AP ENDONUCLEASE"/>
    <property type="match status" value="1"/>
</dbReference>
<dbReference type="InterPro" id="IPR036691">
    <property type="entry name" value="Endo/exonu/phosph_ase_sf"/>
</dbReference>
<feature type="active site" description="Proton acceptor" evidence="9">
    <location>
        <position position="219"/>
    </location>
</feature>
<feature type="active site" evidence="9">
    <location>
        <position position="108"/>
    </location>
</feature>
<evidence type="ECO:0000256" key="4">
    <source>
        <dbReference type="ARBA" id="ARBA00022723"/>
    </source>
</evidence>
<proteinExistence type="inferred from homology"/>
<evidence type="ECO:0000256" key="6">
    <source>
        <dbReference type="ARBA" id="ARBA00022801"/>
    </source>
</evidence>
<feature type="binding site" evidence="10">
    <location>
        <position position="219"/>
    </location>
    <ligand>
        <name>Mg(2+)</name>
        <dbReference type="ChEBI" id="CHEBI:18420"/>
        <label>1</label>
    </ligand>
</feature>
<evidence type="ECO:0000256" key="11">
    <source>
        <dbReference type="PIRSR" id="PIRSR604808-3"/>
    </source>
</evidence>
<keyword evidence="6" id="KW-0378">Hydrolase</keyword>
<keyword evidence="4 10" id="KW-0479">Metal-binding</keyword>
<dbReference type="Proteomes" id="UP000694621">
    <property type="component" value="Unplaced"/>
</dbReference>
<keyword evidence="7 10" id="KW-0460">Magnesium</keyword>
<feature type="binding site" evidence="10">
    <location>
        <position position="139"/>
    </location>
    <ligand>
        <name>Mg(2+)</name>
        <dbReference type="ChEBI" id="CHEBI:18420"/>
        <label>1</label>
    </ligand>
</feature>
<dbReference type="Pfam" id="PF03372">
    <property type="entry name" value="Exo_endo_phos"/>
    <property type="match status" value="1"/>
</dbReference>
<dbReference type="GO" id="GO:0003906">
    <property type="term" value="F:DNA-(apurinic or apyrimidinic site) endonuclease activity"/>
    <property type="evidence" value="ECO:0007669"/>
    <property type="project" value="TreeGrafter"/>
</dbReference>
<comment type="catalytic activity">
    <reaction evidence="1">
        <text>Exonucleolytic cleavage in the 3'- to 5'-direction to yield nucleoside 5'-phosphates.</text>
        <dbReference type="EC" id="3.1.11.2"/>
    </reaction>
</comment>
<dbReference type="GO" id="GO:0046872">
    <property type="term" value="F:metal ion binding"/>
    <property type="evidence" value="ECO:0007669"/>
    <property type="project" value="UniProtKB-KW"/>
</dbReference>
<feature type="domain" description="Endonuclease/exonuclease/phosphatase" evidence="12">
    <location>
        <begin position="5"/>
        <end position="200"/>
    </location>
</feature>
<protein>
    <recommendedName>
        <fullName evidence="3">exodeoxyribonuclease III</fullName>
        <ecNumber evidence="3">3.1.11.2</ecNumber>
    </recommendedName>
</protein>
<evidence type="ECO:0000256" key="1">
    <source>
        <dbReference type="ARBA" id="ARBA00000493"/>
    </source>
</evidence>
<dbReference type="GO" id="GO:0005634">
    <property type="term" value="C:nucleus"/>
    <property type="evidence" value="ECO:0007669"/>
    <property type="project" value="TreeGrafter"/>
</dbReference>